<organism evidence="1 2">
    <name type="scientific">Pseudoxanthomonas suwonensis (strain 11-1)</name>
    <dbReference type="NCBI Taxonomy" id="743721"/>
    <lineage>
        <taxon>Bacteria</taxon>
        <taxon>Pseudomonadati</taxon>
        <taxon>Pseudomonadota</taxon>
        <taxon>Gammaproteobacteria</taxon>
        <taxon>Lysobacterales</taxon>
        <taxon>Lysobacteraceae</taxon>
        <taxon>Pseudoxanthomonas</taxon>
    </lineage>
</organism>
<dbReference type="SUPFAM" id="SSF103196">
    <property type="entry name" value="Roadblock/LC7 domain"/>
    <property type="match status" value="1"/>
</dbReference>
<dbReference type="EMBL" id="CP002446">
    <property type="protein sequence ID" value="ADV27968.1"/>
    <property type="molecule type" value="Genomic_DNA"/>
</dbReference>
<sequence>MSLDLVDPTTTDIPADAAAMWLLPTPRGALHGFSSPEPGPSQRAVQALLCGQQAMPLASWRQEQDRSGRMLQQLQEKQWVQVLRRQVPAPDVRLGDFAQHVIAPLSGERRAVLASDSGFCLGHSGLDQELAETLSAAAADYSAFAARQARRGWAGAQRVAFHSDPDMLLPEWSFIPLWIDGSGYWLLLAGEPLLNNLAMVELVWSIRLAGARFAAPL</sequence>
<dbReference type="STRING" id="743721.Psesu_2133"/>
<gene>
    <name evidence="1" type="ordered locus">Psesu_2133</name>
</gene>
<protein>
    <submittedName>
        <fullName evidence="1">Uncharacterized protein</fullName>
    </submittedName>
</protein>
<name>E6WUI4_PSEUU</name>
<dbReference type="eggNOG" id="ENOG5032R53">
    <property type="taxonomic scope" value="Bacteria"/>
</dbReference>
<dbReference type="KEGG" id="psu:Psesu_2133"/>
<dbReference type="OrthoDB" id="6003236at2"/>
<evidence type="ECO:0000313" key="2">
    <source>
        <dbReference type="Proteomes" id="UP000008632"/>
    </source>
</evidence>
<dbReference type="Proteomes" id="UP000008632">
    <property type="component" value="Chromosome"/>
</dbReference>
<keyword evidence="2" id="KW-1185">Reference proteome</keyword>
<proteinExistence type="predicted"/>
<accession>E6WUI4</accession>
<evidence type="ECO:0000313" key="1">
    <source>
        <dbReference type="EMBL" id="ADV27968.1"/>
    </source>
</evidence>
<reference evidence="1 2" key="1">
    <citation type="submission" date="2011-01" db="EMBL/GenBank/DDBJ databases">
        <title>Complete sequence of Pseudoxanthomonas suwonensis 11-1.</title>
        <authorList>
            <consortium name="US DOE Joint Genome Institute"/>
            <person name="Lucas S."/>
            <person name="Copeland A."/>
            <person name="Lapidus A."/>
            <person name="Cheng J.-F."/>
            <person name="Goodwin L."/>
            <person name="Pitluck S."/>
            <person name="Teshima H."/>
            <person name="Detter J.C."/>
            <person name="Han C."/>
            <person name="Tapia R."/>
            <person name="Land M."/>
            <person name="Hauser L."/>
            <person name="Kyrpides N."/>
            <person name="Ivanova N."/>
            <person name="Ovchinnikova G."/>
            <person name="Siebers A.K."/>
            <person name="Allgaier M."/>
            <person name="Thelen M.P."/>
            <person name="Hugenholtz P."/>
            <person name="Gladden J."/>
            <person name="Woyke T."/>
        </authorList>
    </citation>
    <scope>NUCLEOTIDE SEQUENCE [LARGE SCALE GENOMIC DNA]</scope>
    <source>
        <strain evidence="2">11-1</strain>
    </source>
</reference>
<dbReference type="RefSeq" id="WP_013535795.1">
    <property type="nucleotide sequence ID" value="NC_014924.1"/>
</dbReference>
<dbReference type="HOGENOM" id="CLU_1304460_0_0_6"/>
<dbReference type="AlphaFoldDB" id="E6WUI4"/>